<dbReference type="Proteomes" id="UP000789702">
    <property type="component" value="Unassembled WGS sequence"/>
</dbReference>
<feature type="non-terminal residue" evidence="1">
    <location>
        <position position="1"/>
    </location>
</feature>
<dbReference type="EMBL" id="CAJVPU010034090">
    <property type="protein sequence ID" value="CAG8724261.1"/>
    <property type="molecule type" value="Genomic_DNA"/>
</dbReference>
<keyword evidence="2" id="KW-1185">Reference proteome</keyword>
<evidence type="ECO:0000313" key="2">
    <source>
        <dbReference type="Proteomes" id="UP000789702"/>
    </source>
</evidence>
<protein>
    <submittedName>
        <fullName evidence="1">1240_t:CDS:1</fullName>
    </submittedName>
</protein>
<evidence type="ECO:0000313" key="1">
    <source>
        <dbReference type="EMBL" id="CAG8724261.1"/>
    </source>
</evidence>
<comment type="caution">
    <text evidence="1">The sequence shown here is derived from an EMBL/GenBank/DDBJ whole genome shotgun (WGS) entry which is preliminary data.</text>
</comment>
<feature type="non-terminal residue" evidence="1">
    <location>
        <position position="101"/>
    </location>
</feature>
<sequence>YEVHPYCALFLFINMPFNNLKNPIIQLFFDGYINFRPEVNQLKQLFEQIFYKNYQIKNFVLNQRSWPNISNEKKEKLVENFPSLKINILKELPYNLLKPDI</sequence>
<reference evidence="1" key="1">
    <citation type="submission" date="2021-06" db="EMBL/GenBank/DDBJ databases">
        <authorList>
            <person name="Kallberg Y."/>
            <person name="Tangrot J."/>
            <person name="Rosling A."/>
        </authorList>
    </citation>
    <scope>NUCLEOTIDE SEQUENCE</scope>
    <source>
        <strain evidence="1">IL203A</strain>
    </source>
</reference>
<gene>
    <name evidence="1" type="ORF">DHETER_LOCUS13019</name>
</gene>
<accession>A0ACA9Q0M3</accession>
<organism evidence="1 2">
    <name type="scientific">Dentiscutata heterogama</name>
    <dbReference type="NCBI Taxonomy" id="1316150"/>
    <lineage>
        <taxon>Eukaryota</taxon>
        <taxon>Fungi</taxon>
        <taxon>Fungi incertae sedis</taxon>
        <taxon>Mucoromycota</taxon>
        <taxon>Glomeromycotina</taxon>
        <taxon>Glomeromycetes</taxon>
        <taxon>Diversisporales</taxon>
        <taxon>Gigasporaceae</taxon>
        <taxon>Dentiscutata</taxon>
    </lineage>
</organism>
<name>A0ACA9Q0M3_9GLOM</name>
<proteinExistence type="predicted"/>